<evidence type="ECO:0000313" key="7">
    <source>
        <dbReference type="Proteomes" id="UP000218399"/>
    </source>
</evidence>
<evidence type="ECO:0000259" key="5">
    <source>
        <dbReference type="PROSITE" id="PS50893"/>
    </source>
</evidence>
<evidence type="ECO:0000256" key="4">
    <source>
        <dbReference type="ARBA" id="ARBA00022840"/>
    </source>
</evidence>
<dbReference type="InterPro" id="IPR050319">
    <property type="entry name" value="ABC_transp_ATP-bind"/>
</dbReference>
<keyword evidence="3" id="KW-0547">Nucleotide-binding</keyword>
<dbReference type="InterPro" id="IPR027417">
    <property type="entry name" value="P-loop_NTPase"/>
</dbReference>
<comment type="caution">
    <text evidence="6">The sequence shown here is derived from an EMBL/GenBank/DDBJ whole genome shotgun (WGS) entry which is preliminary data.</text>
</comment>
<dbReference type="Pfam" id="PF00005">
    <property type="entry name" value="ABC_tran"/>
    <property type="match status" value="2"/>
</dbReference>
<dbReference type="GO" id="GO:0005524">
    <property type="term" value="F:ATP binding"/>
    <property type="evidence" value="ECO:0007669"/>
    <property type="project" value="UniProtKB-KW"/>
</dbReference>
<dbReference type="InterPro" id="IPR017871">
    <property type="entry name" value="ABC_transporter-like_CS"/>
</dbReference>
<reference evidence="6 7" key="1">
    <citation type="journal article" date="2017" name="ISME J.">
        <title>Unveiling bifidobacterial biogeography across the mammalian branch of the tree of life.</title>
        <authorList>
            <person name="Milani C."/>
            <person name="Mangifesta M."/>
            <person name="Mancabelli L."/>
            <person name="Lugli G.A."/>
            <person name="James K."/>
            <person name="Duranti S."/>
            <person name="Turroni F."/>
            <person name="Ferrario C."/>
            <person name="Ossiprandi M.C."/>
            <person name="van Sinderen D."/>
            <person name="Ventura M."/>
        </authorList>
    </citation>
    <scope>NUCLEOTIDE SEQUENCE [LARGE SCALE GENOMIC DNA]</scope>
    <source>
        <strain evidence="7">Ham19E</strain>
    </source>
</reference>
<dbReference type="GO" id="GO:0016887">
    <property type="term" value="F:ATP hydrolysis activity"/>
    <property type="evidence" value="ECO:0007669"/>
    <property type="project" value="InterPro"/>
</dbReference>
<dbReference type="GO" id="GO:0015833">
    <property type="term" value="P:peptide transport"/>
    <property type="evidence" value="ECO:0007669"/>
    <property type="project" value="InterPro"/>
</dbReference>
<accession>A0A2A2EDE3</accession>
<dbReference type="Pfam" id="PF08352">
    <property type="entry name" value="oligo_HPY"/>
    <property type="match status" value="1"/>
</dbReference>
<dbReference type="RefSeq" id="WP_095615498.1">
    <property type="nucleotide sequence ID" value="NZ_MVOH01000017.1"/>
</dbReference>
<dbReference type="InterPro" id="IPR003439">
    <property type="entry name" value="ABC_transporter-like_ATP-bd"/>
</dbReference>
<name>A0A2A2EDE3_9BIFI</name>
<dbReference type="PROSITE" id="PS00211">
    <property type="entry name" value="ABC_TRANSPORTER_1"/>
    <property type="match status" value="2"/>
</dbReference>
<evidence type="ECO:0000256" key="1">
    <source>
        <dbReference type="ARBA" id="ARBA00005417"/>
    </source>
</evidence>
<dbReference type="AlphaFoldDB" id="A0A2A2EDE3"/>
<dbReference type="PANTHER" id="PTHR43776">
    <property type="entry name" value="TRANSPORT ATP-BINDING PROTEIN"/>
    <property type="match status" value="1"/>
</dbReference>
<keyword evidence="2" id="KW-0813">Transport</keyword>
<dbReference type="Proteomes" id="UP000218399">
    <property type="component" value="Unassembled WGS sequence"/>
</dbReference>
<dbReference type="SMART" id="SM00382">
    <property type="entry name" value="AAA"/>
    <property type="match status" value="2"/>
</dbReference>
<evidence type="ECO:0000256" key="3">
    <source>
        <dbReference type="ARBA" id="ARBA00022741"/>
    </source>
</evidence>
<organism evidence="6 7">
    <name type="scientific">Bifidobacterium criceti</name>
    <dbReference type="NCBI Taxonomy" id="1960969"/>
    <lineage>
        <taxon>Bacteria</taxon>
        <taxon>Bacillati</taxon>
        <taxon>Actinomycetota</taxon>
        <taxon>Actinomycetes</taxon>
        <taxon>Bifidobacteriales</taxon>
        <taxon>Bifidobacteriaceae</taxon>
        <taxon>Bifidobacterium</taxon>
    </lineage>
</organism>
<dbReference type="OrthoDB" id="5357528at2"/>
<evidence type="ECO:0000256" key="2">
    <source>
        <dbReference type="ARBA" id="ARBA00022448"/>
    </source>
</evidence>
<keyword evidence="4" id="KW-0067">ATP-binding</keyword>
<dbReference type="SUPFAM" id="SSF52540">
    <property type="entry name" value="P-loop containing nucleoside triphosphate hydrolases"/>
    <property type="match status" value="2"/>
</dbReference>
<dbReference type="InterPro" id="IPR013563">
    <property type="entry name" value="Oligopep_ABC_C"/>
</dbReference>
<dbReference type="PROSITE" id="PS50893">
    <property type="entry name" value="ABC_TRANSPORTER_2"/>
    <property type="match status" value="2"/>
</dbReference>
<dbReference type="FunFam" id="3.40.50.300:FF:000016">
    <property type="entry name" value="Oligopeptide ABC transporter ATP-binding component"/>
    <property type="match status" value="1"/>
</dbReference>
<keyword evidence="7" id="KW-1185">Reference proteome</keyword>
<dbReference type="Gene3D" id="3.40.50.300">
    <property type="entry name" value="P-loop containing nucleotide triphosphate hydrolases"/>
    <property type="match status" value="3"/>
</dbReference>
<feature type="domain" description="ABC transporter" evidence="5">
    <location>
        <begin position="416"/>
        <end position="661"/>
    </location>
</feature>
<dbReference type="InterPro" id="IPR003593">
    <property type="entry name" value="AAA+_ATPase"/>
</dbReference>
<dbReference type="CDD" id="cd03257">
    <property type="entry name" value="ABC_NikE_OppD_transporters"/>
    <property type="match status" value="2"/>
</dbReference>
<evidence type="ECO:0000313" key="6">
    <source>
        <dbReference type="EMBL" id="PAU67041.1"/>
    </source>
</evidence>
<dbReference type="GO" id="GO:0055085">
    <property type="term" value="P:transmembrane transport"/>
    <property type="evidence" value="ECO:0007669"/>
    <property type="project" value="UniProtKB-ARBA"/>
</dbReference>
<feature type="domain" description="ABC transporter" evidence="5">
    <location>
        <begin position="26"/>
        <end position="375"/>
    </location>
</feature>
<protein>
    <submittedName>
        <fullName evidence="6">Diguanylate cyclase</fullName>
    </submittedName>
</protein>
<proteinExistence type="inferred from homology"/>
<gene>
    <name evidence="6" type="ORF">B1526_1541</name>
</gene>
<dbReference type="EMBL" id="MVOH01000017">
    <property type="protein sequence ID" value="PAU67041.1"/>
    <property type="molecule type" value="Genomic_DNA"/>
</dbReference>
<dbReference type="NCBIfam" id="NF007739">
    <property type="entry name" value="PRK10419.1"/>
    <property type="match status" value="3"/>
</dbReference>
<sequence length="675" mass="74142">MTQETTQETKIEDKLEDLQHQEGPLLEVKDLQVDFTTDEGHAVHAVRDSSFSVYPGQWVAIVGESGSGKSTSAMACLGLLPGTGKVVGGSIKLNGTEISHYTQKQFVSVRGSKMGLVPQDPMSNLNPVWRIGTQVKESLVANNMDVSHEKRSDLAKALANADIEIKSEGDETFLGSKELPELIEAAEQALVTIGVTGDDLDKHMAYFRGEWVPGSETRWRVADDLIKAGVKDDDAWYIAKKYVTGSTMEDRIAGLLDEAGLPDAATRARQYPHEFSGGMRQRALIAIGLACRPELLIADEPTSALDVTVQKKILDHLQDLTNSLGTAVLFITHDLGLAAERAQHIVVMYKGQVVESGPSLEVLQHPQHPYTKRLVAAAPSLASQRIVSVEERGADATALMEHKVNEDSLEHADTVIDVEHLTKEFKLPRRKELFKAVDDVSFQVKRGTTLAIVGESGSGKSTVANMVLKLLEPTSGTVTYNGQDISAFKGKTLLDFRRHVQPVFQNPYGSLDPMYSIYRSIEEPLRIHGIGDKKSRAARVRELLDMVELPETVMQRYPNELSGGQRQRIAIARAMALNPDVIVCDEAVSALDVLVQDQVLHLLNDLQAKNGLSYLFITHDLAVVRQIADDVVVMQHGRLVEHGTTDEVFLHPQQQYTKDLLDAIPGGKLELGLDL</sequence>
<comment type="similarity">
    <text evidence="1">Belongs to the ABC transporter superfamily.</text>
</comment>
<dbReference type="NCBIfam" id="NF008453">
    <property type="entry name" value="PRK11308.1"/>
    <property type="match status" value="3"/>
</dbReference>